<dbReference type="Proteomes" id="UP000051461">
    <property type="component" value="Unassembled WGS sequence"/>
</dbReference>
<dbReference type="InterPro" id="IPR001199">
    <property type="entry name" value="Cyt_B5-like_heme/steroid-bd"/>
</dbReference>
<dbReference type="OrthoDB" id="9785263at2"/>
<dbReference type="Gene3D" id="3.10.120.10">
    <property type="entry name" value="Cytochrome b5-like heme/steroid binding domain"/>
    <property type="match status" value="1"/>
</dbReference>
<dbReference type="SUPFAM" id="SSF55856">
    <property type="entry name" value="Cytochrome b5-like heme/steroid binding domain"/>
    <property type="match status" value="1"/>
</dbReference>
<feature type="domain" description="Cytochrome b5 heme-binding" evidence="1">
    <location>
        <begin position="6"/>
        <end position="77"/>
    </location>
</feature>
<accession>A0A0R1H3J8</accession>
<dbReference type="AlphaFoldDB" id="A0A0R1H3J8"/>
<organism evidence="2 3">
    <name type="scientific">Loigolactobacillus bifermentans DSM 20003</name>
    <dbReference type="NCBI Taxonomy" id="1423726"/>
    <lineage>
        <taxon>Bacteria</taxon>
        <taxon>Bacillati</taxon>
        <taxon>Bacillota</taxon>
        <taxon>Bacilli</taxon>
        <taxon>Lactobacillales</taxon>
        <taxon>Lactobacillaceae</taxon>
        <taxon>Loigolactobacillus</taxon>
    </lineage>
</organism>
<dbReference type="RefSeq" id="WP_057903211.1">
    <property type="nucleotide sequence ID" value="NZ_AZDA01000003.1"/>
</dbReference>
<gene>
    <name evidence="2" type="ORF">FC07_GL002525</name>
</gene>
<name>A0A0R1H3J8_9LACO</name>
<comment type="caution">
    <text evidence="2">The sequence shown here is derived from an EMBL/GenBank/DDBJ whole genome shotgun (WGS) entry which is preliminary data.</text>
</comment>
<dbReference type="SMART" id="SM01117">
    <property type="entry name" value="Cyt-b5"/>
    <property type="match status" value="1"/>
</dbReference>
<dbReference type="PATRIC" id="fig|1423726.3.peg.2619"/>
<evidence type="ECO:0000259" key="1">
    <source>
        <dbReference type="SMART" id="SM01117"/>
    </source>
</evidence>
<reference evidence="2 3" key="1">
    <citation type="journal article" date="2015" name="Genome Announc.">
        <title>Expanding the biotechnology potential of lactobacilli through comparative genomics of 213 strains and associated genera.</title>
        <authorList>
            <person name="Sun Z."/>
            <person name="Harris H.M."/>
            <person name="McCann A."/>
            <person name="Guo C."/>
            <person name="Argimon S."/>
            <person name="Zhang W."/>
            <person name="Yang X."/>
            <person name="Jeffery I.B."/>
            <person name="Cooney J.C."/>
            <person name="Kagawa T.F."/>
            <person name="Liu W."/>
            <person name="Song Y."/>
            <person name="Salvetti E."/>
            <person name="Wrobel A."/>
            <person name="Rasinkangas P."/>
            <person name="Parkhill J."/>
            <person name="Rea M.C."/>
            <person name="O'Sullivan O."/>
            <person name="Ritari J."/>
            <person name="Douillard F.P."/>
            <person name="Paul Ross R."/>
            <person name="Yang R."/>
            <person name="Briner A.E."/>
            <person name="Felis G.E."/>
            <person name="de Vos W.M."/>
            <person name="Barrangou R."/>
            <person name="Klaenhammer T.R."/>
            <person name="Caufield P.W."/>
            <person name="Cui Y."/>
            <person name="Zhang H."/>
            <person name="O'Toole P.W."/>
        </authorList>
    </citation>
    <scope>NUCLEOTIDE SEQUENCE [LARGE SCALE GENOMIC DNA]</scope>
    <source>
        <strain evidence="2 3">DSM 20003</strain>
    </source>
</reference>
<dbReference type="Pfam" id="PF00173">
    <property type="entry name" value="Cyt-b5"/>
    <property type="match status" value="1"/>
</dbReference>
<keyword evidence="3" id="KW-1185">Reference proteome</keyword>
<dbReference type="STRING" id="1423726.FC07_GL002525"/>
<protein>
    <recommendedName>
        <fullName evidence="1">Cytochrome b5 heme-binding domain-containing protein</fullName>
    </recommendedName>
</protein>
<dbReference type="InterPro" id="IPR036400">
    <property type="entry name" value="Cyt_B5-like_heme/steroid_sf"/>
</dbReference>
<evidence type="ECO:0000313" key="3">
    <source>
        <dbReference type="Proteomes" id="UP000051461"/>
    </source>
</evidence>
<evidence type="ECO:0000313" key="2">
    <source>
        <dbReference type="EMBL" id="KRK40776.1"/>
    </source>
</evidence>
<sequence length="78" mass="8222">MSEKTFTKAQLAEFDGAAGKPAYVAIDGTVYDVSNVKPWAGGKHHGQTAGQDLSDVIIHAPHGKTVLEKLDVVGKYVG</sequence>
<dbReference type="EMBL" id="AZDA01000003">
    <property type="protein sequence ID" value="KRK40776.1"/>
    <property type="molecule type" value="Genomic_DNA"/>
</dbReference>
<proteinExistence type="predicted"/>